<evidence type="ECO:0000256" key="1">
    <source>
        <dbReference type="RuleBase" id="RU003690"/>
    </source>
</evidence>
<dbReference type="Pfam" id="PF00232">
    <property type="entry name" value="Glyco_hydro_1"/>
    <property type="match status" value="1"/>
</dbReference>
<dbReference type="PANTHER" id="PTHR10353">
    <property type="entry name" value="GLYCOSYL HYDROLASE"/>
    <property type="match status" value="1"/>
</dbReference>
<protein>
    <submittedName>
        <fullName evidence="2">CAZyme family GH1</fullName>
    </submittedName>
</protein>
<dbReference type="PANTHER" id="PTHR10353:SF53">
    <property type="entry name" value="BETA-1,4-GLUCOSIDASE (EUROFUNG)"/>
    <property type="match status" value="1"/>
</dbReference>
<dbReference type="GeneID" id="87924558"/>
<dbReference type="EMBL" id="JAWRVG010000057">
    <property type="protein sequence ID" value="KAK4062800.1"/>
    <property type="molecule type" value="Genomic_DNA"/>
</dbReference>
<comment type="caution">
    <text evidence="2">The sequence shown here is derived from an EMBL/GenBank/DDBJ whole genome shotgun (WGS) entry which is preliminary data.</text>
</comment>
<organism evidence="2 3">
    <name type="scientific">Trichoderma aggressivum f. europaeum</name>
    <dbReference type="NCBI Taxonomy" id="173218"/>
    <lineage>
        <taxon>Eukaryota</taxon>
        <taxon>Fungi</taxon>
        <taxon>Dikarya</taxon>
        <taxon>Ascomycota</taxon>
        <taxon>Pezizomycotina</taxon>
        <taxon>Sordariomycetes</taxon>
        <taxon>Hypocreomycetidae</taxon>
        <taxon>Hypocreales</taxon>
        <taxon>Hypocreaceae</taxon>
        <taxon>Trichoderma</taxon>
    </lineage>
</organism>
<dbReference type="InterPro" id="IPR017853">
    <property type="entry name" value="GH"/>
</dbReference>
<dbReference type="AlphaFoldDB" id="A0AAE1I6P0"/>
<gene>
    <name evidence="2" type="ORF">Triagg1_9670</name>
</gene>
<dbReference type="Gene3D" id="3.20.20.80">
    <property type="entry name" value="Glycosidases"/>
    <property type="match status" value="1"/>
</dbReference>
<dbReference type="InterPro" id="IPR001360">
    <property type="entry name" value="Glyco_hydro_1"/>
</dbReference>
<dbReference type="RefSeq" id="XP_062751358.1">
    <property type="nucleotide sequence ID" value="XM_062904653.1"/>
</dbReference>
<dbReference type="SUPFAM" id="SSF51445">
    <property type="entry name" value="(Trans)glycosidases"/>
    <property type="match status" value="1"/>
</dbReference>
<comment type="similarity">
    <text evidence="1">Belongs to the glycosyl hydrolase 1 family.</text>
</comment>
<name>A0AAE1I6P0_9HYPO</name>
<sequence>MKAPHKIGNVRRLAEKGYGLPVLTKAKSRVGDEKHSGSSKRLTDIPSPSSLESPLMTCSVTMMLALLLFVAGAFGQQVYIHTHSPNIQCKATPTHQAFGKAPKYEFSQFKYTNTETVRTASPVPKFTALPQYAPHYAQVKHLLPSLSTTSWGNWYAQPSKPPSHDSKDPYGHAAYSQLWEIAGVPNLTSRGLYSTTVSPTPVPTAELVLPPPLLFASSDCYPVPHDFILGVAGSAAQIEGAIADEGRAPAIPEMFAFLPPEAATKLGIRNLSPNYITDENYYLYRQDIERLASIGVRHYSFSIAWSRILPFAFPNTPVNSQALAHYDDLINFAISKGISPVVTLHHFDTPLQFFGDNQTEILTNSNTRCYLGTTNLGFQHDRFEDAFVNYGKIVMSHFADRVPFWFTFNEPQIGTVNGLSIDHVIKAHAKLYHFYKEELRGTGKISMKMEIPPGVPLDPSQKSHVAAAAHFNNLQLGPFLYPLALGKDYPSAYKMTVQDYVPLSKADLCNLKGTLDFIAMDVYTAPIIFPVTDNMAACAANNKTSNALYPNCVGVTETTSNGWLIGQPSNSIQMYTTPTYLRTQISYLWNTFRAPVMVTEFGHPTNGTANPPQLNAIQYDTVRSEYYISFLREMLKAIWEDHVHVLGAFMWSFVDNWEWGSFDSQFGLQYVNRTTQQRTYKRSFFDVVDYVESRRSQPTR</sequence>
<dbReference type="GO" id="GO:0008422">
    <property type="term" value="F:beta-glucosidase activity"/>
    <property type="evidence" value="ECO:0007669"/>
    <property type="project" value="TreeGrafter"/>
</dbReference>
<keyword evidence="3" id="KW-1185">Reference proteome</keyword>
<dbReference type="GO" id="GO:0005975">
    <property type="term" value="P:carbohydrate metabolic process"/>
    <property type="evidence" value="ECO:0007669"/>
    <property type="project" value="InterPro"/>
</dbReference>
<evidence type="ECO:0000313" key="2">
    <source>
        <dbReference type="EMBL" id="KAK4062800.1"/>
    </source>
</evidence>
<dbReference type="Proteomes" id="UP001273209">
    <property type="component" value="Unassembled WGS sequence"/>
</dbReference>
<reference evidence="2" key="1">
    <citation type="submission" date="2023-11" db="EMBL/GenBank/DDBJ databases">
        <title>The genome sequences of three competitors of mushroom-forming fungi.</title>
        <authorList>
            <person name="Beijen E."/>
            <person name="Ohm R.A."/>
        </authorList>
    </citation>
    <scope>NUCLEOTIDE SEQUENCE</scope>
    <source>
        <strain evidence="2">CBS 100526</strain>
    </source>
</reference>
<accession>A0AAE1I6P0</accession>
<evidence type="ECO:0000313" key="3">
    <source>
        <dbReference type="Proteomes" id="UP001273209"/>
    </source>
</evidence>
<proteinExistence type="inferred from homology"/>
<dbReference type="PRINTS" id="PR00131">
    <property type="entry name" value="GLHYDRLASE1"/>
</dbReference>